<dbReference type="EMBL" id="VIWO01000001">
    <property type="protein sequence ID" value="TWF44329.1"/>
    <property type="molecule type" value="Genomic_DNA"/>
</dbReference>
<dbReference type="SUPFAM" id="SSF53448">
    <property type="entry name" value="Nucleotide-diphospho-sugar transferases"/>
    <property type="match status" value="1"/>
</dbReference>
<evidence type="ECO:0000313" key="2">
    <source>
        <dbReference type="EMBL" id="TWF44329.1"/>
    </source>
</evidence>
<dbReference type="PANTHER" id="PTHR22916:SF3">
    <property type="entry name" value="UDP-GLCNAC:BETAGAL BETA-1,3-N-ACETYLGLUCOSAMINYLTRANSFERASE-LIKE PROTEIN 1"/>
    <property type="match status" value="1"/>
</dbReference>
<feature type="domain" description="Glycosyltransferase 2-like" evidence="1">
    <location>
        <begin position="7"/>
        <end position="129"/>
    </location>
</feature>
<sequence length="269" mass="30570">MIQPLISIITPAYNVEKYIGKTIESVLNQSYVNWEMIIIDDHSKDGTWKIASEYASNDERIKVIRTVENGGAGVARNTGIKQASGDYIAFLDSDDLWAPTKLEVQITRMLAIGALFSFTAYHVITADDKHVKTIHVPSKVSYTDLLSGCDVGCLTAVYNAKELGKLFFLDHLRNPDSTVPPEILRKWGKEDYVLWLQIAKKNNNTDLFIGIDEPLAYYRKHGGGISSNKTKAAKYQWMVYRNVERLNLLKSSIYFINYTINGLVKHYWH</sequence>
<accession>A0A561Q1Y9</accession>
<dbReference type="Pfam" id="PF00535">
    <property type="entry name" value="Glycos_transf_2"/>
    <property type="match status" value="1"/>
</dbReference>
<evidence type="ECO:0000313" key="3">
    <source>
        <dbReference type="Proteomes" id="UP000320811"/>
    </source>
</evidence>
<dbReference type="OrthoDB" id="9815829at2"/>
<dbReference type="InterPro" id="IPR001173">
    <property type="entry name" value="Glyco_trans_2-like"/>
</dbReference>
<keyword evidence="3" id="KW-1185">Reference proteome</keyword>
<dbReference type="PANTHER" id="PTHR22916">
    <property type="entry name" value="GLYCOSYLTRANSFERASE"/>
    <property type="match status" value="1"/>
</dbReference>
<evidence type="ECO:0000259" key="1">
    <source>
        <dbReference type="Pfam" id="PF00535"/>
    </source>
</evidence>
<name>A0A561Q1Y9_9BACT</name>
<comment type="caution">
    <text evidence="2">The sequence shown here is derived from an EMBL/GenBank/DDBJ whole genome shotgun (WGS) entry which is preliminary data.</text>
</comment>
<dbReference type="InterPro" id="IPR029044">
    <property type="entry name" value="Nucleotide-diphossugar_trans"/>
</dbReference>
<gene>
    <name evidence="2" type="ORF">FHW36_101249</name>
</gene>
<organism evidence="2 3">
    <name type="scientific">Chitinophaga polysaccharea</name>
    <dbReference type="NCBI Taxonomy" id="1293035"/>
    <lineage>
        <taxon>Bacteria</taxon>
        <taxon>Pseudomonadati</taxon>
        <taxon>Bacteroidota</taxon>
        <taxon>Chitinophagia</taxon>
        <taxon>Chitinophagales</taxon>
        <taxon>Chitinophagaceae</taxon>
        <taxon>Chitinophaga</taxon>
    </lineage>
</organism>
<dbReference type="CDD" id="cd00761">
    <property type="entry name" value="Glyco_tranf_GTA_type"/>
    <property type="match status" value="1"/>
</dbReference>
<proteinExistence type="predicted"/>
<dbReference type="Proteomes" id="UP000320811">
    <property type="component" value="Unassembled WGS sequence"/>
</dbReference>
<dbReference type="GO" id="GO:0016758">
    <property type="term" value="F:hexosyltransferase activity"/>
    <property type="evidence" value="ECO:0007669"/>
    <property type="project" value="UniProtKB-ARBA"/>
</dbReference>
<dbReference type="AlphaFoldDB" id="A0A561Q1Y9"/>
<dbReference type="Gene3D" id="3.90.550.10">
    <property type="entry name" value="Spore Coat Polysaccharide Biosynthesis Protein SpsA, Chain A"/>
    <property type="match status" value="1"/>
</dbReference>
<keyword evidence="2" id="KW-0808">Transferase</keyword>
<dbReference type="RefSeq" id="WP_145661008.1">
    <property type="nucleotide sequence ID" value="NZ_VIWO01000001.1"/>
</dbReference>
<protein>
    <submittedName>
        <fullName evidence="2">Teichuronic acid biosynthesis glycosyltransferase TuaG</fullName>
    </submittedName>
</protein>
<reference evidence="2 3" key="1">
    <citation type="submission" date="2019-06" db="EMBL/GenBank/DDBJ databases">
        <title>Sorghum-associated microbial communities from plants grown in Nebraska, USA.</title>
        <authorList>
            <person name="Schachtman D."/>
        </authorList>
    </citation>
    <scope>NUCLEOTIDE SEQUENCE [LARGE SCALE GENOMIC DNA]</scope>
    <source>
        <strain evidence="2 3">1209</strain>
    </source>
</reference>